<evidence type="ECO:0000256" key="3">
    <source>
        <dbReference type="ARBA" id="ARBA00022980"/>
    </source>
</evidence>
<proteinExistence type="inferred from homology"/>
<dbReference type="EMBL" id="JOKZ01000155">
    <property type="protein sequence ID" value="KKP02333.1"/>
    <property type="molecule type" value="Genomic_DNA"/>
</dbReference>
<feature type="region of interest" description="Disordered" evidence="8">
    <location>
        <begin position="14"/>
        <end position="34"/>
    </location>
</feature>
<sequence>IEFDLEKTVQLNRRNSNPISGPIDHPNDSPEAFSNRPRLKEITTRIKAPSTQKSAIMGGRQIRPAGVYKAVREELKHQLMPGYNVPTPPWFAVMNSVPPSEALVRTVTPRHRMPNPKATKPKKLFRPQSIAYPEDALRTSFYKDHPWELARPRVVLELDGKDYQHCDWSKGLRQPGIPLSGESVVQRQLWLMENEKMSKRKAYDTVRREFYRLRQQEEVEKRIAIEEARYVGAYFGKTRLDIGMQLEDQEYENWKIWAGKETANREARASSDIETFGLEEEEGAAETAEAQPVTAAA</sequence>
<dbReference type="InterPro" id="IPR016939">
    <property type="entry name" value="Ribosomal_mS23_fun"/>
</dbReference>
<keyword evidence="3" id="KW-0689">Ribosomal protein</keyword>
<evidence type="ECO:0000313" key="10">
    <source>
        <dbReference type="Proteomes" id="UP000034112"/>
    </source>
</evidence>
<feature type="compositionally biased region" description="Basic and acidic residues" evidence="8">
    <location>
        <begin position="262"/>
        <end position="271"/>
    </location>
</feature>
<evidence type="ECO:0000256" key="6">
    <source>
        <dbReference type="ARBA" id="ARBA00035137"/>
    </source>
</evidence>
<evidence type="ECO:0000256" key="7">
    <source>
        <dbReference type="ARBA" id="ARBA00035421"/>
    </source>
</evidence>
<keyword evidence="4" id="KW-0496">Mitochondrion</keyword>
<dbReference type="OrthoDB" id="5542239at2759"/>
<dbReference type="GO" id="GO:0003735">
    <property type="term" value="F:structural constituent of ribosome"/>
    <property type="evidence" value="ECO:0007669"/>
    <property type="project" value="InterPro"/>
</dbReference>
<feature type="non-terminal residue" evidence="9">
    <location>
        <position position="1"/>
    </location>
</feature>
<feature type="region of interest" description="Disordered" evidence="8">
    <location>
        <begin position="262"/>
        <end position="297"/>
    </location>
</feature>
<comment type="similarity">
    <text evidence="2">Belongs to the mitochondrion-specific ribosomal protein mS23 family.</text>
</comment>
<evidence type="ECO:0000256" key="2">
    <source>
        <dbReference type="ARBA" id="ARBA00009864"/>
    </source>
</evidence>
<evidence type="ECO:0000256" key="5">
    <source>
        <dbReference type="ARBA" id="ARBA00023274"/>
    </source>
</evidence>
<dbReference type="Pfam" id="PF13741">
    <property type="entry name" value="MRP-S25"/>
    <property type="match status" value="1"/>
</dbReference>
<name>A0A0F9XQ47_TRIHA</name>
<keyword evidence="5" id="KW-0687">Ribonucleoprotein</keyword>
<evidence type="ECO:0000313" key="9">
    <source>
        <dbReference type="EMBL" id="KKP02333.1"/>
    </source>
</evidence>
<accession>A0A0F9XQ47</accession>
<evidence type="ECO:0000256" key="8">
    <source>
        <dbReference type="SAM" id="MobiDB-lite"/>
    </source>
</evidence>
<evidence type="ECO:0000256" key="4">
    <source>
        <dbReference type="ARBA" id="ARBA00023128"/>
    </source>
</evidence>
<dbReference type="PANTHER" id="PTHR37799">
    <property type="entry name" value="37S RIBOSOMAL PROTEIN S25, MITOCHONDRIAL"/>
    <property type="match status" value="1"/>
</dbReference>
<dbReference type="AlphaFoldDB" id="A0A0F9XQ47"/>
<organism evidence="9 10">
    <name type="scientific">Trichoderma harzianum</name>
    <name type="common">Hypocrea lixii</name>
    <dbReference type="NCBI Taxonomy" id="5544"/>
    <lineage>
        <taxon>Eukaryota</taxon>
        <taxon>Fungi</taxon>
        <taxon>Dikarya</taxon>
        <taxon>Ascomycota</taxon>
        <taxon>Pezizomycotina</taxon>
        <taxon>Sordariomycetes</taxon>
        <taxon>Hypocreomycetidae</taxon>
        <taxon>Hypocreales</taxon>
        <taxon>Hypocreaceae</taxon>
        <taxon>Trichoderma</taxon>
    </lineage>
</organism>
<dbReference type="GO" id="GO:0005763">
    <property type="term" value="C:mitochondrial small ribosomal subunit"/>
    <property type="evidence" value="ECO:0007669"/>
    <property type="project" value="InterPro"/>
</dbReference>
<reference evidence="10" key="1">
    <citation type="journal article" date="2015" name="Genome Announc.">
        <title>Draft whole-genome sequence of the biocontrol agent Trichoderma harzianum T6776.</title>
        <authorList>
            <person name="Baroncelli R."/>
            <person name="Piaggeschi G."/>
            <person name="Fiorini L."/>
            <person name="Bertolini E."/>
            <person name="Zapparata A."/>
            <person name="Pe M.E."/>
            <person name="Sarrocco S."/>
            <person name="Vannacci G."/>
        </authorList>
    </citation>
    <scope>NUCLEOTIDE SEQUENCE [LARGE SCALE GENOMIC DNA]</scope>
    <source>
        <strain evidence="10">T6776</strain>
    </source>
</reference>
<gene>
    <name evidence="9" type="ORF">THAR02_05583</name>
</gene>
<dbReference type="Proteomes" id="UP000034112">
    <property type="component" value="Unassembled WGS sequence"/>
</dbReference>
<dbReference type="InterPro" id="IPR059242">
    <property type="entry name" value="mS23_dom"/>
</dbReference>
<protein>
    <recommendedName>
        <fullName evidence="6">Small ribosomal subunit protein mS23</fullName>
    </recommendedName>
    <alternativeName>
        <fullName evidence="7">37S ribosomal protein S25, mitochondrial</fullName>
    </alternativeName>
</protein>
<dbReference type="OMA" id="ENWKIWA"/>
<dbReference type="PANTHER" id="PTHR37799:SF1">
    <property type="entry name" value="SMALL RIBOSOMAL SUBUNIT PROTEIN MS23"/>
    <property type="match status" value="1"/>
</dbReference>
<comment type="subcellular location">
    <subcellularLocation>
        <location evidence="1">Mitochondrion</location>
    </subcellularLocation>
</comment>
<comment type="caution">
    <text evidence="9">The sequence shown here is derived from an EMBL/GenBank/DDBJ whole genome shotgun (WGS) entry which is preliminary data.</text>
</comment>
<dbReference type="CDD" id="cd23701">
    <property type="entry name" value="At1g26750"/>
    <property type="match status" value="1"/>
</dbReference>
<evidence type="ECO:0000256" key="1">
    <source>
        <dbReference type="ARBA" id="ARBA00004173"/>
    </source>
</evidence>